<accession>A0ABP6UPW9</accession>
<dbReference type="EMBL" id="BAABCW010000017">
    <property type="protein sequence ID" value="GAA3517304.1"/>
    <property type="molecule type" value="Genomic_DNA"/>
</dbReference>
<evidence type="ECO:0000313" key="1">
    <source>
        <dbReference type="EMBL" id="GAA3517304.1"/>
    </source>
</evidence>
<sequence length="295" mass="34179">MLTLVAVVGSATLSACQTHTKEESNTKKADQSIDPQHKDSIIFSKPSVLKNNYIGFDAPKAINAIAAIENEYFNDIQDSYSRYYGTVWRQQAEVTYIDGHATSTFEKYRELVSKKGYKVDSMHCTIYAIEALKAGLGNTFAEVENHHKRIWRDREHAGWSIAHILTTYYNWSAYLIISKESKEYTVASKNFKKSKKYDVWKQPDIALEAMFILENDQVRINSLLAKHEFGWGFSDQGWHTWITRFDMLKECNWSGAPSREYQESWDKPLFLKTKFLEFYDYNSHIVVFPPLASSE</sequence>
<proteinExistence type="predicted"/>
<reference evidence="2" key="1">
    <citation type="journal article" date="2019" name="Int. J. Syst. Evol. Microbiol.">
        <title>The Global Catalogue of Microorganisms (GCM) 10K type strain sequencing project: providing services to taxonomists for standard genome sequencing and annotation.</title>
        <authorList>
            <consortium name="The Broad Institute Genomics Platform"/>
            <consortium name="The Broad Institute Genome Sequencing Center for Infectious Disease"/>
            <person name="Wu L."/>
            <person name="Ma J."/>
        </authorList>
    </citation>
    <scope>NUCLEOTIDE SEQUENCE [LARGE SCALE GENOMIC DNA]</scope>
    <source>
        <strain evidence="2">JCM 17106</strain>
    </source>
</reference>
<comment type="caution">
    <text evidence="1">The sequence shown here is derived from an EMBL/GenBank/DDBJ whole genome shotgun (WGS) entry which is preliminary data.</text>
</comment>
<protein>
    <submittedName>
        <fullName evidence="1">Uncharacterized protein</fullName>
    </submittedName>
</protein>
<dbReference type="Proteomes" id="UP001500459">
    <property type="component" value="Unassembled WGS sequence"/>
</dbReference>
<gene>
    <name evidence="1" type="ORF">GCM10022393_34260</name>
</gene>
<evidence type="ECO:0000313" key="2">
    <source>
        <dbReference type="Proteomes" id="UP001500459"/>
    </source>
</evidence>
<organism evidence="1 2">
    <name type="scientific">Aquimarina addita</name>
    <dbReference type="NCBI Taxonomy" id="870485"/>
    <lineage>
        <taxon>Bacteria</taxon>
        <taxon>Pseudomonadati</taxon>
        <taxon>Bacteroidota</taxon>
        <taxon>Flavobacteriia</taxon>
        <taxon>Flavobacteriales</taxon>
        <taxon>Flavobacteriaceae</taxon>
        <taxon>Aquimarina</taxon>
    </lineage>
</organism>
<name>A0ABP6UPW9_9FLAO</name>
<keyword evidence="2" id="KW-1185">Reference proteome</keyword>